<reference evidence="2" key="1">
    <citation type="journal article" date="2021" name="G3 (Bethesda)">
        <title>Genome and transcriptome analysis of the beet armyworm Spodoptera exigua reveals targets for pest control. .</title>
        <authorList>
            <person name="Simon S."/>
            <person name="Breeschoten T."/>
            <person name="Jansen H.J."/>
            <person name="Dirks R.P."/>
            <person name="Schranz M.E."/>
            <person name="Ros V.I.D."/>
        </authorList>
    </citation>
    <scope>NUCLEOTIDE SEQUENCE</scope>
    <source>
        <strain evidence="2">TB_SE_WUR_2020</strain>
    </source>
</reference>
<comment type="caution">
    <text evidence="2">The sequence shown here is derived from an EMBL/GenBank/DDBJ whole genome shotgun (WGS) entry which is preliminary data.</text>
</comment>
<name>A0A922SH50_SPOEX</name>
<feature type="compositionally biased region" description="Polar residues" evidence="1">
    <location>
        <begin position="1"/>
        <end position="11"/>
    </location>
</feature>
<evidence type="ECO:0000256" key="1">
    <source>
        <dbReference type="SAM" id="MobiDB-lite"/>
    </source>
</evidence>
<dbReference type="AlphaFoldDB" id="A0A922SH50"/>
<evidence type="ECO:0000313" key="3">
    <source>
        <dbReference type="Proteomes" id="UP000814243"/>
    </source>
</evidence>
<accession>A0A922SH50</accession>
<protein>
    <submittedName>
        <fullName evidence="2">Uncharacterized protein</fullName>
    </submittedName>
</protein>
<organism evidence="2 3">
    <name type="scientific">Spodoptera exigua</name>
    <name type="common">Beet armyworm</name>
    <name type="synonym">Noctua fulgens</name>
    <dbReference type="NCBI Taxonomy" id="7107"/>
    <lineage>
        <taxon>Eukaryota</taxon>
        <taxon>Metazoa</taxon>
        <taxon>Ecdysozoa</taxon>
        <taxon>Arthropoda</taxon>
        <taxon>Hexapoda</taxon>
        <taxon>Insecta</taxon>
        <taxon>Pterygota</taxon>
        <taxon>Neoptera</taxon>
        <taxon>Endopterygota</taxon>
        <taxon>Lepidoptera</taxon>
        <taxon>Glossata</taxon>
        <taxon>Ditrysia</taxon>
        <taxon>Noctuoidea</taxon>
        <taxon>Noctuidae</taxon>
        <taxon>Amphipyrinae</taxon>
        <taxon>Spodoptera</taxon>
    </lineage>
</organism>
<proteinExistence type="predicted"/>
<feature type="region of interest" description="Disordered" evidence="1">
    <location>
        <begin position="408"/>
        <end position="427"/>
    </location>
</feature>
<sequence>MTSGENTNASTTEKESEQLSPIVDSGATVADDEKSNVEDLSSIFGDFDKNVFNSFLEQSTSTASTSSKIICLFCDRSQKRCGKKLINLTFPSSDKVPQQIKDMAKNFGDLEILSKLQHQTIAYHLPCYAVYQSKEKRSMEESTDSSYSKYRQLHQLAFQSISNFIETEIIENNKVMYLAQLFLRYQALLLEFGNYEIDFDDIQDYRSETLQKKLIRKFGDRITIEASTAIHAHPLPRNVTADDIIRGECDIPEQLFDFMRNVIQGPNISDENSDKLEVKITSICSDIIYAVTRGTCKPAKSLTLGLAMKSLTNSRQVITILNRYGHTIGYNLAEELETEMTYTSIQDNKVIPKGIIAANGHSTHVAFDNFDRFVDTTSGKDTMHDTVGIIYQFSSNGADNFDDGAATTSSALEVNDNENGEGPTRKRRRFSEISREIRPYYSKPKASMQLITVDSFTNTMNLCKAAAKIAIDKDLLWIMSLSRIDSGPMWLGYNCMISSDHSEKQKLSIYLP</sequence>
<feature type="region of interest" description="Disordered" evidence="1">
    <location>
        <begin position="1"/>
        <end position="31"/>
    </location>
</feature>
<gene>
    <name evidence="2" type="ORF">HF086_012073</name>
</gene>
<dbReference type="PANTHER" id="PTHR47018">
    <property type="entry name" value="CXC DOMAIN-CONTAINING PROTEIN-RELATED"/>
    <property type="match status" value="1"/>
</dbReference>
<dbReference type="EMBL" id="JACEFF010000447">
    <property type="protein sequence ID" value="KAH9637460.1"/>
    <property type="molecule type" value="Genomic_DNA"/>
</dbReference>
<evidence type="ECO:0000313" key="2">
    <source>
        <dbReference type="EMBL" id="KAH9637460.1"/>
    </source>
</evidence>
<dbReference type="Proteomes" id="UP000814243">
    <property type="component" value="Unassembled WGS sequence"/>
</dbReference>
<dbReference type="PANTHER" id="PTHR47018:SF4">
    <property type="match status" value="1"/>
</dbReference>